<evidence type="ECO:0000256" key="3">
    <source>
        <dbReference type="ARBA" id="ARBA00022840"/>
    </source>
</evidence>
<dbReference type="PROSITE" id="PS50893">
    <property type="entry name" value="ABC_TRANSPORTER_2"/>
    <property type="match status" value="1"/>
</dbReference>
<gene>
    <name evidence="5" type="ORF">SAMN05216198_3190</name>
</gene>
<organism evidence="5 6">
    <name type="scientific">Halopseudomonas litoralis</name>
    <dbReference type="NCBI Taxonomy" id="797277"/>
    <lineage>
        <taxon>Bacteria</taxon>
        <taxon>Pseudomonadati</taxon>
        <taxon>Pseudomonadota</taxon>
        <taxon>Gammaproteobacteria</taxon>
        <taxon>Pseudomonadales</taxon>
        <taxon>Pseudomonadaceae</taxon>
        <taxon>Halopseudomonas</taxon>
    </lineage>
</organism>
<dbReference type="PANTHER" id="PTHR42781:SF4">
    <property type="entry name" value="SPERMIDINE_PUTRESCINE IMPORT ATP-BINDING PROTEIN POTA"/>
    <property type="match status" value="1"/>
</dbReference>
<dbReference type="OrthoDB" id="9802264at2"/>
<dbReference type="SMART" id="SM00382">
    <property type="entry name" value="AAA"/>
    <property type="match status" value="1"/>
</dbReference>
<evidence type="ECO:0000259" key="4">
    <source>
        <dbReference type="PROSITE" id="PS50893"/>
    </source>
</evidence>
<dbReference type="Proteomes" id="UP000243426">
    <property type="component" value="Chromosome I"/>
</dbReference>
<keyword evidence="2" id="KW-0547">Nucleotide-binding</keyword>
<dbReference type="SUPFAM" id="SSF52540">
    <property type="entry name" value="P-loop containing nucleoside triphosphate hydrolases"/>
    <property type="match status" value="1"/>
</dbReference>
<reference evidence="6" key="1">
    <citation type="submission" date="2016-10" db="EMBL/GenBank/DDBJ databases">
        <authorList>
            <person name="Varghese N."/>
            <person name="Submissions S."/>
        </authorList>
    </citation>
    <scope>NUCLEOTIDE SEQUENCE [LARGE SCALE GENOMIC DNA]</scope>
    <source>
        <strain evidence="6">2SM5</strain>
    </source>
</reference>
<evidence type="ECO:0000256" key="2">
    <source>
        <dbReference type="ARBA" id="ARBA00022741"/>
    </source>
</evidence>
<accession>A0A1H1W8C2</accession>
<dbReference type="Pfam" id="PF00005">
    <property type="entry name" value="ABC_tran"/>
    <property type="match status" value="1"/>
</dbReference>
<protein>
    <submittedName>
        <fullName evidence="5">Molybdate transport system ATP-binding protein</fullName>
    </submittedName>
</protein>
<dbReference type="AlphaFoldDB" id="A0A1H1W8C2"/>
<dbReference type="EMBL" id="LT629748">
    <property type="protein sequence ID" value="SDS93467.1"/>
    <property type="molecule type" value="Genomic_DNA"/>
</dbReference>
<dbReference type="GO" id="GO:0005524">
    <property type="term" value="F:ATP binding"/>
    <property type="evidence" value="ECO:0007669"/>
    <property type="project" value="UniProtKB-KW"/>
</dbReference>
<evidence type="ECO:0000256" key="1">
    <source>
        <dbReference type="ARBA" id="ARBA00022448"/>
    </source>
</evidence>
<evidence type="ECO:0000313" key="6">
    <source>
        <dbReference type="Proteomes" id="UP000243426"/>
    </source>
</evidence>
<dbReference type="InterPro" id="IPR050093">
    <property type="entry name" value="ABC_SmlMolc_Importer"/>
</dbReference>
<dbReference type="GO" id="GO:0016887">
    <property type="term" value="F:ATP hydrolysis activity"/>
    <property type="evidence" value="ECO:0007669"/>
    <property type="project" value="InterPro"/>
</dbReference>
<dbReference type="InterPro" id="IPR003439">
    <property type="entry name" value="ABC_transporter-like_ATP-bd"/>
</dbReference>
<proteinExistence type="predicted"/>
<sequence>MIELQLDKTLTSPRRRFNLALSFKTDARRLLVYGPSGSGKTLLLQLMAGLQTPDAGLINVAGRTLFDASRGINLPARERQMGFVFQDYALFPHLNARQNIAFGLRRGVLNPRRTASAPQVEQWLERFSLHDIQHLYPHQLSGGQRQRTALARALITQPRALLLDEPFSALDPALRQHMRQQLATLQSQLDIPMIIISHDPQDLVFFDAAVLHIEAGRQAGAPPQPRSSEKG</sequence>
<keyword evidence="3 5" id="KW-0067">ATP-binding</keyword>
<dbReference type="PANTHER" id="PTHR42781">
    <property type="entry name" value="SPERMIDINE/PUTRESCINE IMPORT ATP-BINDING PROTEIN POTA"/>
    <property type="match status" value="1"/>
</dbReference>
<keyword evidence="6" id="KW-1185">Reference proteome</keyword>
<dbReference type="RefSeq" id="WP_090274963.1">
    <property type="nucleotide sequence ID" value="NZ_LT629748.1"/>
</dbReference>
<name>A0A1H1W8C2_9GAMM</name>
<feature type="domain" description="ABC transporter" evidence="4">
    <location>
        <begin position="1"/>
        <end position="231"/>
    </location>
</feature>
<dbReference type="Gene3D" id="3.40.50.300">
    <property type="entry name" value="P-loop containing nucleotide triphosphate hydrolases"/>
    <property type="match status" value="1"/>
</dbReference>
<dbReference type="STRING" id="797277.SAMN05216198_3190"/>
<dbReference type="InterPro" id="IPR003593">
    <property type="entry name" value="AAA+_ATPase"/>
</dbReference>
<keyword evidence="1" id="KW-0813">Transport</keyword>
<evidence type="ECO:0000313" key="5">
    <source>
        <dbReference type="EMBL" id="SDS93467.1"/>
    </source>
</evidence>
<dbReference type="InterPro" id="IPR027417">
    <property type="entry name" value="P-loop_NTPase"/>
</dbReference>